<dbReference type="AlphaFoldDB" id="E0TWB5"/>
<protein>
    <submittedName>
        <fullName evidence="2">SdpC immunity factor</fullName>
    </submittedName>
</protein>
<proteinExistence type="predicted"/>
<dbReference type="Pfam" id="PF13630">
    <property type="entry name" value="SdpI"/>
    <property type="match status" value="1"/>
</dbReference>
<reference key="1">
    <citation type="submission" date="2010-08" db="EMBL/GenBank/DDBJ databases">
        <authorList>
            <person name="Zeigler D.R."/>
        </authorList>
    </citation>
    <scope>NUCLEOTIDE SEQUENCE</scope>
    <source>
        <strain>W23</strain>
    </source>
</reference>
<reference evidence="2 3" key="2">
    <citation type="journal article" date="2011" name="Microbiology">
        <title>The genome sequence of Bacillus subtilis subsp. spizizenii W23: insights into speciation within the B. subtilis complex and into the history of B. subtilis genetics.</title>
        <authorList>
            <person name="Zeigler D.R."/>
        </authorList>
    </citation>
    <scope>NUCLEOTIDE SEQUENCE [LARGE SCALE GENOMIC DNA]</scope>
    <source>
        <strain evidence="3">ATCC 23059 / NRRL B-14472 / W23</strain>
    </source>
</reference>
<keyword evidence="1" id="KW-0472">Membrane</keyword>
<keyword evidence="1" id="KW-0812">Transmembrane</keyword>
<dbReference type="HOGENOM" id="CLU_155106_2_0_9"/>
<feature type="transmembrane region" description="Helical" evidence="1">
    <location>
        <begin position="93"/>
        <end position="111"/>
    </location>
</feature>
<gene>
    <name evidence="2" type="primary">yfhL</name>
    <name evidence="2" type="ordered locus">BSUW23_04320</name>
</gene>
<dbReference type="InterPro" id="IPR025962">
    <property type="entry name" value="SdpI/YhfL"/>
</dbReference>
<evidence type="ECO:0000256" key="1">
    <source>
        <dbReference type="SAM" id="Phobius"/>
    </source>
</evidence>
<dbReference type="Proteomes" id="UP000002233">
    <property type="component" value="Chromosome"/>
</dbReference>
<evidence type="ECO:0000313" key="3">
    <source>
        <dbReference type="Proteomes" id="UP000002233"/>
    </source>
</evidence>
<name>E0TWB5_BACSH</name>
<organism evidence="2 3">
    <name type="scientific">Bacillus spizizenii (strain ATCC 23059 / NRRL B-14472 / W23)</name>
    <name type="common">Bacillus subtilis subsp. spizizenii</name>
    <dbReference type="NCBI Taxonomy" id="655816"/>
    <lineage>
        <taxon>Bacteria</taxon>
        <taxon>Bacillati</taxon>
        <taxon>Bacillota</taxon>
        <taxon>Bacilli</taxon>
        <taxon>Bacillales</taxon>
        <taxon>Bacillaceae</taxon>
        <taxon>Bacillus</taxon>
    </lineage>
</organism>
<dbReference type="KEGG" id="bss:BSUW23_04320"/>
<keyword evidence="1" id="KW-1133">Transmembrane helix</keyword>
<feature type="transmembrane region" description="Helical" evidence="1">
    <location>
        <begin position="22"/>
        <end position="45"/>
    </location>
</feature>
<evidence type="ECO:0000313" key="2">
    <source>
        <dbReference type="EMBL" id="ADM36918.1"/>
    </source>
</evidence>
<feature type="transmembrane region" description="Helical" evidence="1">
    <location>
        <begin position="66"/>
        <end position="87"/>
    </location>
</feature>
<sequence>MPMYETFLLSARNNEKGDDDMAGLVGGGLMIIAGILIKLFPPEFINSVYGYRTRRSMSDQRLWDEANRYSASLMILSGLVIAGIGLLLRSNLIILQLILLLAACVITFMLTEKRLKNMTYSQGGDISGRS</sequence>
<accession>E0TWB5</accession>
<dbReference type="EMBL" id="CP002183">
    <property type="protein sequence ID" value="ADM36918.1"/>
    <property type="molecule type" value="Genomic_DNA"/>
</dbReference>